<comment type="caution">
    <text evidence="2">The sequence shown here is derived from an EMBL/GenBank/DDBJ whole genome shotgun (WGS) entry which is preliminary data.</text>
</comment>
<dbReference type="PROSITE" id="PS50297">
    <property type="entry name" value="ANK_REP_REGION"/>
    <property type="match status" value="2"/>
</dbReference>
<evidence type="ECO:0000256" key="1">
    <source>
        <dbReference type="SAM" id="MobiDB-lite"/>
    </source>
</evidence>
<reference evidence="2" key="1">
    <citation type="submission" date="2020-04" db="EMBL/GenBank/DDBJ databases">
        <authorList>
            <person name="Alioto T."/>
            <person name="Alioto T."/>
            <person name="Gomez Garrido J."/>
        </authorList>
    </citation>
    <scope>NUCLEOTIDE SEQUENCE</scope>
    <source>
        <strain evidence="2">A484AB</strain>
    </source>
</reference>
<feature type="compositionally biased region" description="Polar residues" evidence="1">
    <location>
        <begin position="195"/>
        <end position="205"/>
    </location>
</feature>
<gene>
    <name evidence="2" type="ORF">PACLA_8A002255</name>
</gene>
<accession>A0A6S7I5K6</accession>
<feature type="region of interest" description="Disordered" evidence="1">
    <location>
        <begin position="195"/>
        <end position="224"/>
    </location>
</feature>
<dbReference type="EMBL" id="CACRXK020007040">
    <property type="protein sequence ID" value="CAB4011140.1"/>
    <property type="molecule type" value="Genomic_DNA"/>
</dbReference>
<protein>
    <submittedName>
        <fullName evidence="2">BCL-6 corepressor 1 isoform X1</fullName>
    </submittedName>
</protein>
<feature type="compositionally biased region" description="Basic and acidic residues" evidence="1">
    <location>
        <begin position="206"/>
        <end position="220"/>
    </location>
</feature>
<dbReference type="SMART" id="SM00248">
    <property type="entry name" value="ANK"/>
    <property type="match status" value="2"/>
</dbReference>
<proteinExistence type="predicted"/>
<dbReference type="InterPro" id="IPR036770">
    <property type="entry name" value="Ankyrin_rpt-contain_sf"/>
</dbReference>
<dbReference type="SUPFAM" id="SSF48403">
    <property type="entry name" value="Ankyrin repeat"/>
    <property type="match status" value="1"/>
</dbReference>
<dbReference type="InterPro" id="IPR053080">
    <property type="entry name" value="PP1_regulatory_subunit_27"/>
</dbReference>
<dbReference type="PANTHER" id="PTHR46899">
    <property type="entry name" value="PROTEIN PHOSPHATASE 1 REGULATORY SUBUNIT 27"/>
    <property type="match status" value="1"/>
</dbReference>
<organism evidence="2 3">
    <name type="scientific">Paramuricea clavata</name>
    <name type="common">Red gorgonian</name>
    <name type="synonym">Violescent sea-whip</name>
    <dbReference type="NCBI Taxonomy" id="317549"/>
    <lineage>
        <taxon>Eukaryota</taxon>
        <taxon>Metazoa</taxon>
        <taxon>Cnidaria</taxon>
        <taxon>Anthozoa</taxon>
        <taxon>Octocorallia</taxon>
        <taxon>Malacalcyonacea</taxon>
        <taxon>Plexauridae</taxon>
        <taxon>Paramuricea</taxon>
    </lineage>
</organism>
<name>A0A6S7I5K6_PARCT</name>
<evidence type="ECO:0000313" key="2">
    <source>
        <dbReference type="EMBL" id="CAB4011140.1"/>
    </source>
</evidence>
<dbReference type="OrthoDB" id="194358at2759"/>
<dbReference type="Pfam" id="PF12796">
    <property type="entry name" value="Ank_2"/>
    <property type="match status" value="1"/>
</dbReference>
<evidence type="ECO:0000313" key="3">
    <source>
        <dbReference type="Proteomes" id="UP001152795"/>
    </source>
</evidence>
<keyword evidence="3" id="KW-1185">Reference proteome</keyword>
<dbReference type="InterPro" id="IPR002110">
    <property type="entry name" value="Ankyrin_rpt"/>
</dbReference>
<dbReference type="Proteomes" id="UP001152795">
    <property type="component" value="Unassembled WGS sequence"/>
</dbReference>
<dbReference type="PROSITE" id="PS50088">
    <property type="entry name" value="ANK_REPEAT"/>
    <property type="match status" value="2"/>
</dbReference>
<feature type="compositionally biased region" description="Polar residues" evidence="1">
    <location>
        <begin position="103"/>
        <end position="112"/>
    </location>
</feature>
<dbReference type="Gene3D" id="1.25.40.20">
    <property type="entry name" value="Ankyrin repeat-containing domain"/>
    <property type="match status" value="2"/>
</dbReference>
<feature type="region of interest" description="Disordered" evidence="1">
    <location>
        <begin position="135"/>
        <end position="160"/>
    </location>
</feature>
<sequence>MMNLCGEYPRTRQVFRSYSTSNLDMKDYRRPVPMRVSTTDLFEQEKACLKSETDVNSIHSVRKQESSHPSIERTTSAFQLQGICQTIEEHESKPEQTLKHAKSFSTSKLTTQQQEQKKYSFKKLCDRKIPCFMPTHERSEHESASQASRTKKSEQKKIKSKPLLLRSLSSSCLSVAAKSRPKVINRLSCPDNLIPSDQNTLSSQADQDHRDKRYGTKPVDKTPTGASVTARLKNSFKFRHSSEITKRDSRILVTRFELELAITKDIRHKLVSFINSKSINLNARDYYGKTLLHTACSVGNYQCAQILINAGAKVGIQDQAGFTPLHCAVVANHVPCAAVMIAAGADVMTSTRTMHTALTLAHEGEMILLVGRSLLLRGTQKKTVKYDNKSFSLRETKL</sequence>
<dbReference type="AlphaFoldDB" id="A0A6S7I5K6"/>
<dbReference type="PANTHER" id="PTHR46899:SF3">
    <property type="entry name" value="PROTEIN PHOSPHATASE 1 REGULATORY SUBUNIT 27"/>
    <property type="match status" value="1"/>
</dbReference>
<feature type="region of interest" description="Disordered" evidence="1">
    <location>
        <begin position="91"/>
        <end position="112"/>
    </location>
</feature>